<dbReference type="EMBL" id="JAGKSP010000001">
    <property type="protein sequence ID" value="MBP3961501.1"/>
    <property type="molecule type" value="Genomic_DNA"/>
</dbReference>
<keyword evidence="10" id="KW-1185">Reference proteome</keyword>
<organism evidence="9 10">
    <name type="scientific">Paenibacillus lignilyticus</name>
    <dbReference type="NCBI Taxonomy" id="1172615"/>
    <lineage>
        <taxon>Bacteria</taxon>
        <taxon>Bacillati</taxon>
        <taxon>Bacillota</taxon>
        <taxon>Bacilli</taxon>
        <taxon>Bacillales</taxon>
        <taxon>Paenibacillaceae</taxon>
        <taxon>Paenibacillus</taxon>
    </lineage>
</organism>
<evidence type="ECO:0000256" key="1">
    <source>
        <dbReference type="ARBA" id="ARBA00000829"/>
    </source>
</evidence>
<sequence>MTNRILLSGTEWTVTGWNRNQWKLGMSMELGFSINPMLPAVKAVVPGAVQRDLIAAGWLPDPNEGLRSMELEWVNHRDWVYERRFEVPEDWVQDRCELVFEGLDYSGFIYLNGEEIAAFDGMFLPVTIDVAAKLHVGAGNENRLQLVFLPSPEVDGQIGYSNEISKVKSRFNYGWDWCPRMVPVGIWKDVSLRTYSALKLIDFYPKAVPAEDGEGGVVKYGLEAEIWGPGSYTLASELVDADGEIVHSDELTYELRRGGINRIEYEMSIEAVRRWWPNGYGEQPIYQARITVYDAEGRVCAADGKTVAFRTLQFVQNEDSPEGALPYTLLVNGERVFLNGVNWVPISPYFGGVTSEDYAHYLGRFKAMNVNVLRVWGGAITEKEDFYAYCDRNGLLVWQEFLQSSSGLNNCPPDNAAFLKELARVSRAAVIEKRSHPSLMAWCGGNELMWENFSPVDERHGNIAMLKKLVEELDPGRPFFPSSASGPRFGATEEEFGKGLHHDVHGPWLYLGEGNHYRFFNHNDSLMQTETGTPGTSRVERIRGLADRMPPWPPTRENAYWLHCGAWWIQWEQLSDMFGPWDKERDELEQYCQASRYLQLESLRYMAEATRRREPRSSGFIIWMGNEPFANNANTSLLEYDGMPKPVYYAMKKVFGGLHVSAQYERLSYRAGESFGSEIFLHADRADQRSLPFAVEAQLVQADGSVIQSQRFLAEAGRLNGYIGKLEWQVEDVPGSVLILRLAVCDEHNQQLATNEYLFTMNVACPLEPLRRLPAAEVRLRQGDRPEELVVANLSEMAAVGVYLIQRDAGQLIHLDRNYLTLLPGEQLTVTSMNGPVAPEQFYVEGMNLGG</sequence>
<dbReference type="Gene3D" id="2.60.120.260">
    <property type="entry name" value="Galactose-binding domain-like"/>
    <property type="match status" value="1"/>
</dbReference>
<evidence type="ECO:0000256" key="3">
    <source>
        <dbReference type="ARBA" id="ARBA00012754"/>
    </source>
</evidence>
<comment type="caution">
    <text evidence="9">The sequence shown here is derived from an EMBL/GenBank/DDBJ whole genome shotgun (WGS) entry which is preliminary data.</text>
</comment>
<evidence type="ECO:0000256" key="2">
    <source>
        <dbReference type="ARBA" id="ARBA00007401"/>
    </source>
</evidence>
<feature type="domain" description="Beta-mannosidase-like galactose-binding" evidence="8">
    <location>
        <begin position="40"/>
        <end position="188"/>
    </location>
</feature>
<dbReference type="EC" id="3.2.1.25" evidence="3"/>
<dbReference type="InterPro" id="IPR017853">
    <property type="entry name" value="GH"/>
</dbReference>
<evidence type="ECO:0000259" key="8">
    <source>
        <dbReference type="Pfam" id="PF22666"/>
    </source>
</evidence>
<gene>
    <name evidence="9" type="ORF">I8J30_02175</name>
</gene>
<dbReference type="Proteomes" id="UP000673394">
    <property type="component" value="Unassembled WGS sequence"/>
</dbReference>
<dbReference type="InterPro" id="IPR006103">
    <property type="entry name" value="Glyco_hydro_2_cat"/>
</dbReference>
<dbReference type="InterPro" id="IPR050887">
    <property type="entry name" value="Beta-mannosidase_GH2"/>
</dbReference>
<evidence type="ECO:0000313" key="10">
    <source>
        <dbReference type="Proteomes" id="UP000673394"/>
    </source>
</evidence>
<dbReference type="Gene3D" id="2.60.40.10">
    <property type="entry name" value="Immunoglobulins"/>
    <property type="match status" value="1"/>
</dbReference>
<dbReference type="InterPro" id="IPR054593">
    <property type="entry name" value="Beta-mannosidase-like_N2"/>
</dbReference>
<name>A0ABS5C679_9BACL</name>
<dbReference type="SUPFAM" id="SSF49303">
    <property type="entry name" value="beta-Galactosidase/glucuronidase domain"/>
    <property type="match status" value="1"/>
</dbReference>
<feature type="domain" description="Glycoside hydrolase family 2 catalytic" evidence="7">
    <location>
        <begin position="329"/>
        <end position="478"/>
    </location>
</feature>
<evidence type="ECO:0000256" key="5">
    <source>
        <dbReference type="ARBA" id="ARBA00022801"/>
    </source>
</evidence>
<dbReference type="InterPro" id="IPR013783">
    <property type="entry name" value="Ig-like_fold"/>
</dbReference>
<comment type="catalytic activity">
    <reaction evidence="1">
        <text>Hydrolysis of terminal, non-reducing beta-D-mannose residues in beta-D-mannosides.</text>
        <dbReference type="EC" id="3.2.1.25"/>
    </reaction>
</comment>
<keyword evidence="4" id="KW-0732">Signal</keyword>
<dbReference type="Gene3D" id="3.20.20.80">
    <property type="entry name" value="Glycosidases"/>
    <property type="match status" value="1"/>
</dbReference>
<dbReference type="SUPFAM" id="SSF49785">
    <property type="entry name" value="Galactose-binding domain-like"/>
    <property type="match status" value="1"/>
</dbReference>
<dbReference type="RefSeq" id="WP_210654971.1">
    <property type="nucleotide sequence ID" value="NZ_JAGKSP010000001.1"/>
</dbReference>
<dbReference type="Pfam" id="PF22666">
    <property type="entry name" value="Glyco_hydro_2_N2"/>
    <property type="match status" value="1"/>
</dbReference>
<dbReference type="SUPFAM" id="SSF51445">
    <property type="entry name" value="(Trans)glycosidases"/>
    <property type="match status" value="1"/>
</dbReference>
<dbReference type="Pfam" id="PF02836">
    <property type="entry name" value="Glyco_hydro_2_C"/>
    <property type="match status" value="1"/>
</dbReference>
<comment type="similarity">
    <text evidence="2">Belongs to the glycosyl hydrolase 2 family.</text>
</comment>
<evidence type="ECO:0000259" key="7">
    <source>
        <dbReference type="Pfam" id="PF02836"/>
    </source>
</evidence>
<evidence type="ECO:0000256" key="6">
    <source>
        <dbReference type="ARBA" id="ARBA00023295"/>
    </source>
</evidence>
<accession>A0ABS5C679</accession>
<dbReference type="InterPro" id="IPR008979">
    <property type="entry name" value="Galactose-bd-like_sf"/>
</dbReference>
<protein>
    <recommendedName>
        <fullName evidence="3">beta-mannosidase</fullName>
        <ecNumber evidence="3">3.2.1.25</ecNumber>
    </recommendedName>
</protein>
<dbReference type="PANTHER" id="PTHR43730:SF1">
    <property type="entry name" value="BETA-MANNOSIDASE"/>
    <property type="match status" value="1"/>
</dbReference>
<proteinExistence type="inferred from homology"/>
<reference evidence="9 10" key="1">
    <citation type="submission" date="2021-04" db="EMBL/GenBank/DDBJ databases">
        <title>Paenibacillus sp. DLE-14 whole genome sequence.</title>
        <authorList>
            <person name="Ham Y.J."/>
        </authorList>
    </citation>
    <scope>NUCLEOTIDE SEQUENCE [LARGE SCALE GENOMIC DNA]</scope>
    <source>
        <strain evidence="9 10">DLE-14</strain>
    </source>
</reference>
<keyword evidence="6" id="KW-0326">Glycosidase</keyword>
<evidence type="ECO:0000313" key="9">
    <source>
        <dbReference type="EMBL" id="MBP3961501.1"/>
    </source>
</evidence>
<evidence type="ECO:0000256" key="4">
    <source>
        <dbReference type="ARBA" id="ARBA00022729"/>
    </source>
</evidence>
<dbReference type="PANTHER" id="PTHR43730">
    <property type="entry name" value="BETA-MANNOSIDASE"/>
    <property type="match status" value="1"/>
</dbReference>
<keyword evidence="5" id="KW-0378">Hydrolase</keyword>
<dbReference type="InterPro" id="IPR036156">
    <property type="entry name" value="Beta-gal/glucu_dom_sf"/>
</dbReference>